<sequence>MAHFTNAQLAQAISNLIAADVSIKTEFQAWLAGSVGGGPSSDGKYPLTDYQDNTVLTTCPAQMTEDVESEVTGAAGHATDAETAQTAAETAQTAAELAETNAETAETGAVAAKDTAVTAKNDAESARTVAIAQAAAAVTSAASAATAQTGAETAETNAETAETAAELAQQYAEAWANTVEDTLVANPPGDGATEYSALHWAAKAATFNPDLFYLRTALDGGQLDNRYYTETELDTTFGNYTLTSGLSISNWNTAYSW</sequence>
<feature type="non-terminal residue" evidence="1">
    <location>
        <position position="257"/>
    </location>
</feature>
<gene>
    <name evidence="1" type="ORF">LCGC14_2212850</name>
</gene>
<evidence type="ECO:0000313" key="1">
    <source>
        <dbReference type="EMBL" id="KKL59683.1"/>
    </source>
</evidence>
<organism evidence="1">
    <name type="scientific">marine sediment metagenome</name>
    <dbReference type="NCBI Taxonomy" id="412755"/>
    <lineage>
        <taxon>unclassified sequences</taxon>
        <taxon>metagenomes</taxon>
        <taxon>ecological metagenomes</taxon>
    </lineage>
</organism>
<protein>
    <submittedName>
        <fullName evidence="1">Uncharacterized protein</fullName>
    </submittedName>
</protein>
<accession>A0A0F9DD60</accession>
<comment type="caution">
    <text evidence="1">The sequence shown here is derived from an EMBL/GenBank/DDBJ whole genome shotgun (WGS) entry which is preliminary data.</text>
</comment>
<proteinExistence type="predicted"/>
<reference evidence="1" key="1">
    <citation type="journal article" date="2015" name="Nature">
        <title>Complex archaea that bridge the gap between prokaryotes and eukaryotes.</title>
        <authorList>
            <person name="Spang A."/>
            <person name="Saw J.H."/>
            <person name="Jorgensen S.L."/>
            <person name="Zaremba-Niedzwiedzka K."/>
            <person name="Martijn J."/>
            <person name="Lind A.E."/>
            <person name="van Eijk R."/>
            <person name="Schleper C."/>
            <person name="Guy L."/>
            <person name="Ettema T.J."/>
        </authorList>
    </citation>
    <scope>NUCLEOTIDE SEQUENCE</scope>
</reference>
<name>A0A0F9DD60_9ZZZZ</name>
<dbReference type="AlphaFoldDB" id="A0A0F9DD60"/>
<dbReference type="EMBL" id="LAZR01029403">
    <property type="protein sequence ID" value="KKL59683.1"/>
    <property type="molecule type" value="Genomic_DNA"/>
</dbReference>